<evidence type="ECO:0000313" key="3">
    <source>
        <dbReference type="Proteomes" id="UP000219329"/>
    </source>
</evidence>
<dbReference type="Gene3D" id="3.20.20.140">
    <property type="entry name" value="Metal-dependent hydrolases"/>
    <property type="match status" value="1"/>
</dbReference>
<dbReference type="PROSITE" id="PS51257">
    <property type="entry name" value="PROKAR_LIPOPROTEIN"/>
    <property type="match status" value="1"/>
</dbReference>
<dbReference type="EMBL" id="NTJZ01000004">
    <property type="protein sequence ID" value="PDH34229.1"/>
    <property type="molecule type" value="Genomic_DNA"/>
</dbReference>
<protein>
    <recommendedName>
        <fullName evidence="1">Amidohydrolase-related domain-containing protein</fullName>
    </recommendedName>
</protein>
<dbReference type="SUPFAM" id="SSF51338">
    <property type="entry name" value="Composite domain of metallo-dependent hydrolases"/>
    <property type="match status" value="1"/>
</dbReference>
<dbReference type="PANTHER" id="PTHR43135:SF3">
    <property type="entry name" value="ALPHA-D-RIBOSE 1-METHYLPHOSPHONATE 5-TRIPHOSPHATE DIPHOSPHATASE"/>
    <property type="match status" value="1"/>
</dbReference>
<dbReference type="InterPro" id="IPR011059">
    <property type="entry name" value="Metal-dep_hydrolase_composite"/>
</dbReference>
<accession>A0A2A5WCL5</accession>
<name>A0A2A5WCL5_9GAMM</name>
<sequence length="466" mass="50312">MKVNSTLLSVAFGLSGCLTGAIFSYTPLNAQVSDQVGDAFFIENVRIIIGDGNVIENGFLEIENGLIETVSAGALENAEAKISIDGQGKTIMPALIDGHSHLGYQGRSSWGSQNYGKQNLIDNLEQYAYYGFSAVFSAGSDAPNIINSVENARQDGEFIGAQVLFAAGMAPPGQGPNDQFLSHALAVEDEVSETILYGLENPEQARKQVRAASANGIKFIKIWVDDRGGSQRKLSPPIYEAVIEEAENLGLKVFVHQQFASDMPGLLSAGAHGFLHGRIGQDFDSDIANQTSVSGAFIIPNWGLAELRREAIGEDSFLSDIFTNEVMQPLTAGNDSRQNALRRDSVSEAERVASFLGLIDAGVDIVLGTDAGAVPDHPFGYTGHRELEIYVRLGMTPMQAIVAGTNNAARHLGLEFKGELKPGFSADIILLEQNPLEDIRNTRSIERVFLAGVEVDRSRLKDKWKP</sequence>
<dbReference type="InterPro" id="IPR006680">
    <property type="entry name" value="Amidohydro-rel"/>
</dbReference>
<dbReference type="AlphaFoldDB" id="A0A2A5WCL5"/>
<reference evidence="2 3" key="1">
    <citation type="submission" date="2017-08" db="EMBL/GenBank/DDBJ databases">
        <title>Fine stratification of microbial communities through a metagenomic profile of the photic zone.</title>
        <authorList>
            <person name="Haro-Moreno J.M."/>
            <person name="Lopez-Perez M."/>
            <person name="De La Torre J."/>
            <person name="Picazo A."/>
            <person name="Camacho A."/>
            <person name="Rodriguez-Valera F."/>
        </authorList>
    </citation>
    <scope>NUCLEOTIDE SEQUENCE [LARGE SCALE GENOMIC DNA]</scope>
    <source>
        <strain evidence="2">MED-G28</strain>
    </source>
</reference>
<gene>
    <name evidence="2" type="ORF">CNF02_05390</name>
</gene>
<evidence type="ECO:0000313" key="2">
    <source>
        <dbReference type="EMBL" id="PDH34229.1"/>
    </source>
</evidence>
<dbReference type="Pfam" id="PF01979">
    <property type="entry name" value="Amidohydro_1"/>
    <property type="match status" value="1"/>
</dbReference>
<dbReference type="InterPro" id="IPR032466">
    <property type="entry name" value="Metal_Hydrolase"/>
</dbReference>
<dbReference type="Proteomes" id="UP000219329">
    <property type="component" value="Unassembled WGS sequence"/>
</dbReference>
<organism evidence="2 3">
    <name type="scientific">OM182 bacterium MED-G28</name>
    <dbReference type="NCBI Taxonomy" id="1986256"/>
    <lineage>
        <taxon>Bacteria</taxon>
        <taxon>Pseudomonadati</taxon>
        <taxon>Pseudomonadota</taxon>
        <taxon>Gammaproteobacteria</taxon>
        <taxon>OMG group</taxon>
        <taxon>OM182 clade</taxon>
    </lineage>
</organism>
<dbReference type="PANTHER" id="PTHR43135">
    <property type="entry name" value="ALPHA-D-RIBOSE 1-METHYLPHOSPHONATE 5-TRIPHOSPHATE DIPHOSPHATASE"/>
    <property type="match status" value="1"/>
</dbReference>
<evidence type="ECO:0000259" key="1">
    <source>
        <dbReference type="Pfam" id="PF01979"/>
    </source>
</evidence>
<proteinExistence type="predicted"/>
<comment type="caution">
    <text evidence="2">The sequence shown here is derived from an EMBL/GenBank/DDBJ whole genome shotgun (WGS) entry which is preliminary data.</text>
</comment>
<dbReference type="Gene3D" id="2.30.40.10">
    <property type="entry name" value="Urease, subunit C, domain 1"/>
    <property type="match status" value="1"/>
</dbReference>
<dbReference type="GO" id="GO:0016810">
    <property type="term" value="F:hydrolase activity, acting on carbon-nitrogen (but not peptide) bonds"/>
    <property type="evidence" value="ECO:0007669"/>
    <property type="project" value="InterPro"/>
</dbReference>
<feature type="domain" description="Amidohydrolase-related" evidence="1">
    <location>
        <begin position="90"/>
        <end position="454"/>
    </location>
</feature>
<dbReference type="InterPro" id="IPR051781">
    <property type="entry name" value="Metallo-dep_Hydrolase"/>
</dbReference>
<dbReference type="SUPFAM" id="SSF51556">
    <property type="entry name" value="Metallo-dependent hydrolases"/>
    <property type="match status" value="1"/>
</dbReference>